<gene>
    <name evidence="2" type="ORF">LMG24238_02138</name>
</gene>
<dbReference type="AlphaFoldDB" id="A0A6J5AKC3"/>
<dbReference type="GeneID" id="97040773"/>
<proteinExistence type="predicted"/>
<dbReference type="Proteomes" id="UP000494255">
    <property type="component" value="Unassembled WGS sequence"/>
</dbReference>
<accession>A0A6J5AKC3</accession>
<feature type="chain" id="PRO_5026979631" evidence="1">
    <location>
        <begin position="38"/>
        <end position="372"/>
    </location>
</feature>
<keyword evidence="3" id="KW-1185">Reference proteome</keyword>
<keyword evidence="1" id="KW-0732">Signal</keyword>
<feature type="signal peptide" evidence="1">
    <location>
        <begin position="1"/>
        <end position="37"/>
    </location>
</feature>
<reference evidence="2 3" key="1">
    <citation type="submission" date="2020-04" db="EMBL/GenBank/DDBJ databases">
        <authorList>
            <person name="De Canck E."/>
        </authorList>
    </citation>
    <scope>NUCLEOTIDE SEQUENCE [LARGE SCALE GENOMIC DNA]</scope>
    <source>
        <strain evidence="2 3">LMG 24238</strain>
    </source>
</reference>
<evidence type="ECO:0000313" key="3">
    <source>
        <dbReference type="Proteomes" id="UP000494255"/>
    </source>
</evidence>
<sequence length="372" mass="41542">MMRPLRKALLTIAITATIAIGVALTFALTFAMPVAHAATSSAAPETPGASYQSPVPVADRRGTEQTLLTFPEWYLVHSPAEYARIVQHEPSHDFPFLDQIGQLWSSYATVTREQMHDNYPLNPGYHVMIWVIASSTTVEYALRSLYENTVGRASWLLGGKKLTDEDRYAAQAAQEYVDFIRQEPWYLFDFGARLRHLWRDVPMWGPGLVRKWERRYALTTEYAIKAVYGKLIEKATRATYTPALMTTDVVVDRLPEGWSAPAHVSVLARLPDGRALLALPRYFDFRLAATALAQQGIHLTDIAGNTSVILVTVWAKDDSPLPAGSGRILFEQPLAMPAHTRRVALLMPVRDLSDFLAAAGKNGLVTEHVYDY</sequence>
<name>A0A6J5AKC3_9BURK</name>
<protein>
    <submittedName>
        <fullName evidence="2">Uncharacterized protein</fullName>
    </submittedName>
</protein>
<organism evidence="2 3">
    <name type="scientific">Paraburkholderia sediminicola</name>
    <dbReference type="NCBI Taxonomy" id="458836"/>
    <lineage>
        <taxon>Bacteria</taxon>
        <taxon>Pseudomonadati</taxon>
        <taxon>Pseudomonadota</taxon>
        <taxon>Betaproteobacteria</taxon>
        <taxon>Burkholderiales</taxon>
        <taxon>Burkholderiaceae</taxon>
        <taxon>Paraburkholderia</taxon>
    </lineage>
</organism>
<dbReference type="EMBL" id="CADIKC010000002">
    <property type="protein sequence ID" value="CAB3671768.1"/>
    <property type="molecule type" value="Genomic_DNA"/>
</dbReference>
<evidence type="ECO:0000313" key="2">
    <source>
        <dbReference type="EMBL" id="CAB3671768.1"/>
    </source>
</evidence>
<evidence type="ECO:0000256" key="1">
    <source>
        <dbReference type="SAM" id="SignalP"/>
    </source>
</evidence>
<dbReference type="RefSeq" id="WP_175050388.1">
    <property type="nucleotide sequence ID" value="NZ_CADIKC010000002.1"/>
</dbReference>